<keyword evidence="1" id="KW-0472">Membrane</keyword>
<feature type="transmembrane region" description="Helical" evidence="1">
    <location>
        <begin position="42"/>
        <end position="66"/>
    </location>
</feature>
<feature type="transmembrane region" description="Helical" evidence="1">
    <location>
        <begin position="183"/>
        <end position="204"/>
    </location>
</feature>
<protein>
    <submittedName>
        <fullName evidence="2">Uncharacterized protein</fullName>
    </submittedName>
</protein>
<dbReference type="EMBL" id="GISG01009124">
    <property type="protein sequence ID" value="MBA4615877.1"/>
    <property type="molecule type" value="Transcribed_RNA"/>
</dbReference>
<proteinExistence type="predicted"/>
<reference evidence="2" key="2">
    <citation type="submission" date="2020-07" db="EMBL/GenBank/DDBJ databases">
        <authorList>
            <person name="Vera ALvarez R."/>
            <person name="Arias-Moreno D.M."/>
            <person name="Jimenez-Jacinto V."/>
            <person name="Jimenez-Bremont J.F."/>
            <person name="Swaminathan K."/>
            <person name="Moose S.P."/>
            <person name="Guerrero-Gonzalez M.L."/>
            <person name="Marino-Ramirez L."/>
            <person name="Landsman D."/>
            <person name="Rodriguez-Kessler M."/>
            <person name="Delgado-Sanchez P."/>
        </authorList>
    </citation>
    <scope>NUCLEOTIDE SEQUENCE</scope>
    <source>
        <tissue evidence="2">Cladode</tissue>
    </source>
</reference>
<name>A0A7C8YDY6_OPUST</name>
<keyword evidence="1" id="KW-0812">Transmembrane</keyword>
<organism evidence="2">
    <name type="scientific">Opuntia streptacantha</name>
    <name type="common">Prickly pear cactus</name>
    <name type="synonym">Opuntia cardona</name>
    <dbReference type="NCBI Taxonomy" id="393608"/>
    <lineage>
        <taxon>Eukaryota</taxon>
        <taxon>Viridiplantae</taxon>
        <taxon>Streptophyta</taxon>
        <taxon>Embryophyta</taxon>
        <taxon>Tracheophyta</taxon>
        <taxon>Spermatophyta</taxon>
        <taxon>Magnoliopsida</taxon>
        <taxon>eudicotyledons</taxon>
        <taxon>Gunneridae</taxon>
        <taxon>Pentapetalae</taxon>
        <taxon>Caryophyllales</taxon>
        <taxon>Cactineae</taxon>
        <taxon>Cactaceae</taxon>
        <taxon>Opuntioideae</taxon>
        <taxon>Opuntia</taxon>
    </lineage>
</organism>
<evidence type="ECO:0000256" key="1">
    <source>
        <dbReference type="SAM" id="Phobius"/>
    </source>
</evidence>
<evidence type="ECO:0000313" key="2">
    <source>
        <dbReference type="EMBL" id="MBA4615877.1"/>
    </source>
</evidence>
<sequence>MRSLAFITFNGVLWVVWGWSLGRLDCSFRDPSPPVFMFGLYYVSLIGLVSVVWWMHVAVPLGLLLVACSLWTELGMGFQLGNTLYHWLVINASSSSMAPDKVGIITLSHGINYLRIMVRDLTLVMVESPKRLHTINYDGVLVDRVHHLQRGVYLIMVHMLPEWQRPNVRYYFCRLVFRSVHQVCFLLLFPSLVWGIYCCGFYLLENFLKPAKFQFGFWFNLGNVSRYFCWMLNKLGYYPDKVCWILANFVMYCVSL</sequence>
<dbReference type="AlphaFoldDB" id="A0A7C8YDY6"/>
<keyword evidence="1" id="KW-1133">Transmembrane helix</keyword>
<accession>A0A7C8YDY6</accession>
<reference evidence="2" key="1">
    <citation type="journal article" date="2013" name="J. Plant Res.">
        <title>Effect of fungi and light on seed germination of three Opuntia species from semiarid lands of central Mexico.</title>
        <authorList>
            <person name="Delgado-Sanchez P."/>
            <person name="Jimenez-Bremont J.F."/>
            <person name="Guerrero-Gonzalez Mde L."/>
            <person name="Flores J."/>
        </authorList>
    </citation>
    <scope>NUCLEOTIDE SEQUENCE</scope>
    <source>
        <tissue evidence="2">Cladode</tissue>
    </source>
</reference>